<dbReference type="OrthoDB" id="2739686at2759"/>
<feature type="non-terminal residue" evidence="8">
    <location>
        <position position="172"/>
    </location>
</feature>
<dbReference type="CDD" id="cd15482">
    <property type="entry name" value="Sialidase_non-viral"/>
    <property type="match status" value="1"/>
</dbReference>
<dbReference type="SUPFAM" id="SSF50939">
    <property type="entry name" value="Sialidases"/>
    <property type="match status" value="1"/>
</dbReference>
<dbReference type="InterPro" id="IPR036278">
    <property type="entry name" value="Sialidase_sf"/>
</dbReference>
<keyword evidence="5" id="KW-0119">Carbohydrate metabolism</keyword>
<dbReference type="Gene3D" id="2.120.10.10">
    <property type="match status" value="1"/>
</dbReference>
<protein>
    <recommendedName>
        <fullName evidence="3">exo-alpha-sialidase</fullName>
        <ecNumber evidence="3">3.2.1.18</ecNumber>
    </recommendedName>
</protein>
<accession>A0A8J4UKP4</accession>
<evidence type="ECO:0000256" key="1">
    <source>
        <dbReference type="ARBA" id="ARBA00000427"/>
    </source>
</evidence>
<dbReference type="InterPro" id="IPR011040">
    <property type="entry name" value="Sialidase"/>
</dbReference>
<evidence type="ECO:0000256" key="4">
    <source>
        <dbReference type="ARBA" id="ARBA00022963"/>
    </source>
</evidence>
<comment type="similarity">
    <text evidence="2">Belongs to the glycosyl hydrolase 33 family.</text>
</comment>
<evidence type="ECO:0000313" key="8">
    <source>
        <dbReference type="EMBL" id="KAF5896992.1"/>
    </source>
</evidence>
<dbReference type="GO" id="GO:0016020">
    <property type="term" value="C:membrane"/>
    <property type="evidence" value="ECO:0007669"/>
    <property type="project" value="TreeGrafter"/>
</dbReference>
<name>A0A8J4UKP4_CLAMG</name>
<comment type="caution">
    <text evidence="8">The sequence shown here is derived from an EMBL/GenBank/DDBJ whole genome shotgun (WGS) entry which is preliminary data.</text>
</comment>
<sequence length="172" mass="19736">MDVSVERKHLYLMDSLHGSTGTQSYFPARSVLFRKESSGVTYRIPALIFLQRSSCFLAFCEERLSPNDSQAHLLVMRKGVFYRNYVEWQDMRVLTTACLKGYRSMNPCPVYDTFTGMLFLFFIAVLGHTTETYQLVTGNNVTRLCYVRSEDYGETWSPTTDLTTTVIGDTIK</sequence>
<comment type="catalytic activity">
    <reaction evidence="1">
        <text>Hydrolysis of alpha-(2-&gt;3)-, alpha-(2-&gt;6)-, alpha-(2-&gt;8)- glycosidic linkages of terminal sialic acid residues in oligosaccharides, glycoproteins, glycolipids, colominic acid and synthetic substrates.</text>
        <dbReference type="EC" id="3.2.1.18"/>
    </reaction>
</comment>
<gene>
    <name evidence="8" type="ORF">DAT39_013310</name>
</gene>
<dbReference type="Proteomes" id="UP000727407">
    <property type="component" value="Unassembled WGS sequence"/>
</dbReference>
<dbReference type="GO" id="GO:0004308">
    <property type="term" value="F:exo-alpha-sialidase activity"/>
    <property type="evidence" value="ECO:0007669"/>
    <property type="project" value="UniProtKB-EC"/>
</dbReference>
<keyword evidence="6" id="KW-0326">Glycosidase</keyword>
<keyword evidence="4" id="KW-0443">Lipid metabolism</keyword>
<evidence type="ECO:0000313" key="9">
    <source>
        <dbReference type="Proteomes" id="UP000727407"/>
    </source>
</evidence>
<evidence type="ECO:0000256" key="2">
    <source>
        <dbReference type="ARBA" id="ARBA00009348"/>
    </source>
</evidence>
<dbReference type="Pfam" id="PF13088">
    <property type="entry name" value="BNR_2"/>
    <property type="match status" value="1"/>
</dbReference>
<dbReference type="AlphaFoldDB" id="A0A8J4UKP4"/>
<keyword evidence="9" id="KW-1185">Reference proteome</keyword>
<proteinExistence type="inferred from homology"/>
<dbReference type="PANTHER" id="PTHR10628">
    <property type="entry name" value="SIALIDASE"/>
    <property type="match status" value="1"/>
</dbReference>
<keyword evidence="4" id="KW-0442">Lipid degradation</keyword>
<reference evidence="8" key="1">
    <citation type="submission" date="2020-07" db="EMBL/GenBank/DDBJ databases">
        <title>Clarias magur genome sequencing, assembly and annotation.</title>
        <authorList>
            <person name="Kushwaha B."/>
            <person name="Kumar R."/>
            <person name="Das P."/>
            <person name="Joshi C.G."/>
            <person name="Kumar D."/>
            <person name="Nagpure N.S."/>
            <person name="Pandey M."/>
            <person name="Agarwal S."/>
            <person name="Srivastava S."/>
            <person name="Singh M."/>
            <person name="Sahoo L."/>
            <person name="Jayasankar P."/>
            <person name="Meher P.K."/>
            <person name="Koringa P.G."/>
            <person name="Iquebal M.A."/>
            <person name="Das S.P."/>
            <person name="Bit A."/>
            <person name="Patnaik S."/>
            <person name="Patel N."/>
            <person name="Shah T.M."/>
            <person name="Hinsu A."/>
            <person name="Jena J.K."/>
        </authorList>
    </citation>
    <scope>NUCLEOTIDE SEQUENCE</scope>
    <source>
        <strain evidence="8">CIFAMagur01</strain>
        <tissue evidence="8">Testis</tissue>
    </source>
</reference>
<evidence type="ECO:0000256" key="5">
    <source>
        <dbReference type="ARBA" id="ARBA00023277"/>
    </source>
</evidence>
<evidence type="ECO:0000256" key="3">
    <source>
        <dbReference type="ARBA" id="ARBA00012733"/>
    </source>
</evidence>
<dbReference type="InterPro" id="IPR026856">
    <property type="entry name" value="Sialidase_fam"/>
</dbReference>
<dbReference type="EC" id="3.2.1.18" evidence="3"/>
<evidence type="ECO:0000259" key="7">
    <source>
        <dbReference type="Pfam" id="PF13088"/>
    </source>
</evidence>
<dbReference type="PANTHER" id="PTHR10628:SF22">
    <property type="entry name" value="SIALIDASE-4"/>
    <property type="match status" value="1"/>
</dbReference>
<feature type="domain" description="Sialidase" evidence="7">
    <location>
        <begin position="70"/>
        <end position="165"/>
    </location>
</feature>
<evidence type="ECO:0000256" key="6">
    <source>
        <dbReference type="ARBA" id="ARBA00023295"/>
    </source>
</evidence>
<organism evidence="8 9">
    <name type="scientific">Clarias magur</name>
    <name type="common">Asian catfish</name>
    <name type="synonym">Macropteronotus magur</name>
    <dbReference type="NCBI Taxonomy" id="1594786"/>
    <lineage>
        <taxon>Eukaryota</taxon>
        <taxon>Metazoa</taxon>
        <taxon>Chordata</taxon>
        <taxon>Craniata</taxon>
        <taxon>Vertebrata</taxon>
        <taxon>Euteleostomi</taxon>
        <taxon>Actinopterygii</taxon>
        <taxon>Neopterygii</taxon>
        <taxon>Teleostei</taxon>
        <taxon>Ostariophysi</taxon>
        <taxon>Siluriformes</taxon>
        <taxon>Clariidae</taxon>
        <taxon>Clarias</taxon>
    </lineage>
</organism>
<keyword evidence="6" id="KW-0378">Hydrolase</keyword>
<dbReference type="GO" id="GO:0005737">
    <property type="term" value="C:cytoplasm"/>
    <property type="evidence" value="ECO:0007669"/>
    <property type="project" value="TreeGrafter"/>
</dbReference>
<dbReference type="GO" id="GO:0006689">
    <property type="term" value="P:ganglioside catabolic process"/>
    <property type="evidence" value="ECO:0007669"/>
    <property type="project" value="TreeGrafter"/>
</dbReference>
<dbReference type="GO" id="GO:0009313">
    <property type="term" value="P:oligosaccharide catabolic process"/>
    <property type="evidence" value="ECO:0007669"/>
    <property type="project" value="TreeGrafter"/>
</dbReference>
<dbReference type="EMBL" id="QNUK01000253">
    <property type="protein sequence ID" value="KAF5896992.1"/>
    <property type="molecule type" value="Genomic_DNA"/>
</dbReference>